<organism evidence="20">
    <name type="scientific">Taenia asiatica</name>
    <name type="common">Asian tapeworm</name>
    <dbReference type="NCBI Taxonomy" id="60517"/>
    <lineage>
        <taxon>Eukaryota</taxon>
        <taxon>Metazoa</taxon>
        <taxon>Spiralia</taxon>
        <taxon>Lophotrochozoa</taxon>
        <taxon>Platyhelminthes</taxon>
        <taxon>Cestoda</taxon>
        <taxon>Eucestoda</taxon>
        <taxon>Cyclophyllidea</taxon>
        <taxon>Taeniidae</taxon>
        <taxon>Taenia</taxon>
    </lineage>
</organism>
<evidence type="ECO:0000256" key="2">
    <source>
        <dbReference type="ARBA" id="ARBA00009605"/>
    </source>
</evidence>
<dbReference type="SUPFAM" id="SSF56112">
    <property type="entry name" value="Protein kinase-like (PK-like)"/>
    <property type="match status" value="1"/>
</dbReference>
<keyword evidence="7" id="KW-0732">Signal</keyword>
<dbReference type="InterPro" id="IPR011009">
    <property type="entry name" value="Kinase-like_dom_sf"/>
</dbReference>
<dbReference type="GO" id="GO:0043235">
    <property type="term" value="C:receptor complex"/>
    <property type="evidence" value="ECO:0007669"/>
    <property type="project" value="TreeGrafter"/>
</dbReference>
<proteinExistence type="inferred from homology"/>
<evidence type="ECO:0000256" key="11">
    <source>
        <dbReference type="ARBA" id="ARBA00022989"/>
    </source>
</evidence>
<evidence type="ECO:0000259" key="16">
    <source>
        <dbReference type="PROSITE" id="PS50011"/>
    </source>
</evidence>
<evidence type="ECO:0000256" key="8">
    <source>
        <dbReference type="ARBA" id="ARBA00022741"/>
    </source>
</evidence>
<dbReference type="InterPro" id="IPR008271">
    <property type="entry name" value="Ser/Thr_kinase_AS"/>
</dbReference>
<keyword evidence="10 14" id="KW-0067">ATP-binding</keyword>
<name>A0A0R3WA83_TAEAS</name>
<dbReference type="Gene3D" id="3.30.200.20">
    <property type="entry name" value="Phosphorylase Kinase, domain 1"/>
    <property type="match status" value="1"/>
</dbReference>
<evidence type="ECO:0000313" key="20">
    <source>
        <dbReference type="WBParaSite" id="TASK_0000743201-mRNA-1"/>
    </source>
</evidence>
<keyword evidence="13" id="KW-0675">Receptor</keyword>
<dbReference type="GO" id="GO:0005524">
    <property type="term" value="F:ATP binding"/>
    <property type="evidence" value="ECO:0007669"/>
    <property type="project" value="UniProtKB-UniRule"/>
</dbReference>
<dbReference type="OrthoDB" id="69842at2759"/>
<dbReference type="EMBL" id="UYRS01018618">
    <property type="protein sequence ID" value="VDK38364.1"/>
    <property type="molecule type" value="Genomic_DNA"/>
</dbReference>
<dbReference type="GO" id="GO:0005886">
    <property type="term" value="C:plasma membrane"/>
    <property type="evidence" value="ECO:0007669"/>
    <property type="project" value="TreeGrafter"/>
</dbReference>
<keyword evidence="9" id="KW-0418">Kinase</keyword>
<evidence type="ECO:0000256" key="14">
    <source>
        <dbReference type="PROSITE-ProRule" id="PRU10141"/>
    </source>
</evidence>
<evidence type="ECO:0000259" key="17">
    <source>
        <dbReference type="PROSITE" id="PS51256"/>
    </source>
</evidence>
<dbReference type="PROSITE" id="PS51256">
    <property type="entry name" value="GS"/>
    <property type="match status" value="1"/>
</dbReference>
<keyword evidence="6 15" id="KW-0812">Transmembrane</keyword>
<feature type="domain" description="Protein kinase" evidence="16">
    <location>
        <begin position="159"/>
        <end position="548"/>
    </location>
</feature>
<dbReference type="PROSITE" id="PS50011">
    <property type="entry name" value="PROTEIN_KINASE_DOM"/>
    <property type="match status" value="1"/>
</dbReference>
<dbReference type="SMART" id="SM00220">
    <property type="entry name" value="S_TKc"/>
    <property type="match status" value="1"/>
</dbReference>
<comment type="subcellular location">
    <subcellularLocation>
        <location evidence="1">Membrane</location>
        <topology evidence="1">Single-pass type I membrane protein</topology>
    </subcellularLocation>
</comment>
<dbReference type="Pfam" id="PF08515">
    <property type="entry name" value="TGF_beta_GS"/>
    <property type="match status" value="1"/>
</dbReference>
<keyword evidence="5" id="KW-0808">Transferase</keyword>
<dbReference type="InterPro" id="IPR003605">
    <property type="entry name" value="GS_dom"/>
</dbReference>
<dbReference type="PROSITE" id="PS00107">
    <property type="entry name" value="PROTEIN_KINASE_ATP"/>
    <property type="match status" value="1"/>
</dbReference>
<accession>A0A0R3WA83</accession>
<evidence type="ECO:0000256" key="3">
    <source>
        <dbReference type="ARBA" id="ARBA00012401"/>
    </source>
</evidence>
<evidence type="ECO:0000256" key="10">
    <source>
        <dbReference type="ARBA" id="ARBA00022840"/>
    </source>
</evidence>
<protein>
    <recommendedName>
        <fullName evidence="3">receptor protein serine/threonine kinase</fullName>
        <ecNumber evidence="3">2.7.11.30</ecNumber>
    </recommendedName>
</protein>
<dbReference type="InterPro" id="IPR045860">
    <property type="entry name" value="Snake_toxin-like_sf"/>
</dbReference>
<evidence type="ECO:0000256" key="15">
    <source>
        <dbReference type="SAM" id="Phobius"/>
    </source>
</evidence>
<dbReference type="SMART" id="SM00467">
    <property type="entry name" value="GS"/>
    <property type="match status" value="1"/>
</dbReference>
<dbReference type="AlphaFoldDB" id="A0A0R3WA83"/>
<dbReference type="STRING" id="60517.A0A0R3WA83"/>
<feature type="binding site" evidence="14">
    <location>
        <position position="186"/>
    </location>
    <ligand>
        <name>ATP</name>
        <dbReference type="ChEBI" id="CHEBI:30616"/>
    </ligand>
</feature>
<dbReference type="InterPro" id="IPR000333">
    <property type="entry name" value="TGFB_receptor"/>
</dbReference>
<keyword evidence="12 15" id="KW-0472">Membrane</keyword>
<keyword evidence="8 14" id="KW-0547">Nucleotide-binding</keyword>
<reference evidence="18 19" key="2">
    <citation type="submission" date="2018-11" db="EMBL/GenBank/DDBJ databases">
        <authorList>
            <consortium name="Pathogen Informatics"/>
        </authorList>
    </citation>
    <scope>NUCLEOTIDE SEQUENCE [LARGE SCALE GENOMIC DNA]</scope>
</reference>
<evidence type="ECO:0000313" key="19">
    <source>
        <dbReference type="Proteomes" id="UP000282613"/>
    </source>
</evidence>
<dbReference type="Proteomes" id="UP000282613">
    <property type="component" value="Unassembled WGS sequence"/>
</dbReference>
<dbReference type="Gene3D" id="2.10.60.10">
    <property type="entry name" value="CD59"/>
    <property type="match status" value="1"/>
</dbReference>
<evidence type="ECO:0000256" key="9">
    <source>
        <dbReference type="ARBA" id="ARBA00022777"/>
    </source>
</evidence>
<evidence type="ECO:0000256" key="6">
    <source>
        <dbReference type="ARBA" id="ARBA00022692"/>
    </source>
</evidence>
<dbReference type="WBParaSite" id="TASK_0000743201-mRNA-1">
    <property type="protein sequence ID" value="TASK_0000743201-mRNA-1"/>
    <property type="gene ID" value="TASK_0000743201"/>
</dbReference>
<evidence type="ECO:0000313" key="18">
    <source>
        <dbReference type="EMBL" id="VDK38364.1"/>
    </source>
</evidence>
<dbReference type="Pfam" id="PF00069">
    <property type="entry name" value="Pkinase"/>
    <property type="match status" value="1"/>
</dbReference>
<evidence type="ECO:0000256" key="13">
    <source>
        <dbReference type="ARBA" id="ARBA00023170"/>
    </source>
</evidence>
<evidence type="ECO:0000256" key="4">
    <source>
        <dbReference type="ARBA" id="ARBA00022527"/>
    </source>
</evidence>
<keyword evidence="4" id="KW-0723">Serine/threonine-protein kinase</keyword>
<comment type="similarity">
    <text evidence="2">Belongs to the protein kinase superfamily. TKL Ser/Thr protein kinase family. TGFB receptor subfamily.</text>
</comment>
<dbReference type="PROSITE" id="PS00108">
    <property type="entry name" value="PROTEIN_KINASE_ST"/>
    <property type="match status" value="1"/>
</dbReference>
<dbReference type="InterPro" id="IPR000719">
    <property type="entry name" value="Prot_kinase_dom"/>
</dbReference>
<evidence type="ECO:0000256" key="12">
    <source>
        <dbReference type="ARBA" id="ARBA00023136"/>
    </source>
</evidence>
<gene>
    <name evidence="18" type="ORF">TASK_LOCUS7433</name>
</gene>
<sequence>MKSHTIQCKCFPPEICLNGSSECTSLMGCFYSVQTNTLGYVIDEHYGCLFNSTFSAFSCPSYSGTNITCCFASNSSDYCNAHLPITKHQNTNVLFFPLMFFAILCILLFLLVFAYFKANFNRRKNHFTRHSSTLISEFTDSGSGSGKPFLVNRTIARQTTLLVCIGKGRFGEVWRAVCNEEVVAVKIFSSRDGASWTRETQIYTNALLSHSNILAYYASDMISRGGCTQLWLVTAYHANGSLHDFLSTTKVVTLQCGLKLARSIAAGLAFLHSEVVGFHGKPPIAHRDIKSKNILVMANNEACLADFGLALMKISKGLSGKGASDEGREGGDTPPPASLFAGTKRYMAPEILALYPLVWGGWMRECSQERQGDEKQSMECDEDKLSIPGELLECRHPLLSFEVYLSTDIYALGLVLWEIWRRCIGKKYELPYYDSVPSDPNFLHMYRVVVLGEPYDSPCDTLVDLPLPMQVCHLCSHILVGRVGATLEDHHHRRYGSSGRRPSLKLEGRESNDEGWLVRWADVIAECWHPLYTYRLSALRVRKTLTAIEATVS</sequence>
<dbReference type="GO" id="GO:0004675">
    <property type="term" value="F:transmembrane receptor protein serine/threonine kinase activity"/>
    <property type="evidence" value="ECO:0007669"/>
    <property type="project" value="UniProtKB-EC"/>
</dbReference>
<feature type="domain" description="GS" evidence="17">
    <location>
        <begin position="129"/>
        <end position="158"/>
    </location>
</feature>
<keyword evidence="11 15" id="KW-1133">Transmembrane helix</keyword>
<dbReference type="InterPro" id="IPR017441">
    <property type="entry name" value="Protein_kinase_ATP_BS"/>
</dbReference>
<keyword evidence="19" id="KW-1185">Reference proteome</keyword>
<feature type="transmembrane region" description="Helical" evidence="15">
    <location>
        <begin position="94"/>
        <end position="116"/>
    </location>
</feature>
<dbReference type="GO" id="GO:0071363">
    <property type="term" value="P:cellular response to growth factor stimulus"/>
    <property type="evidence" value="ECO:0007669"/>
    <property type="project" value="TreeGrafter"/>
</dbReference>
<dbReference type="EC" id="2.7.11.30" evidence="3"/>
<dbReference type="PANTHER" id="PTHR23255">
    <property type="entry name" value="TRANSFORMING GROWTH FACTOR-BETA RECEPTOR TYPE I AND II"/>
    <property type="match status" value="1"/>
</dbReference>
<reference evidence="20" key="1">
    <citation type="submission" date="2017-02" db="UniProtKB">
        <authorList>
            <consortium name="WormBaseParasite"/>
        </authorList>
    </citation>
    <scope>IDENTIFICATION</scope>
</reference>
<dbReference type="Gene3D" id="1.10.510.10">
    <property type="entry name" value="Transferase(Phosphotransferase) domain 1"/>
    <property type="match status" value="1"/>
</dbReference>
<evidence type="ECO:0000256" key="1">
    <source>
        <dbReference type="ARBA" id="ARBA00004479"/>
    </source>
</evidence>
<evidence type="ECO:0000256" key="5">
    <source>
        <dbReference type="ARBA" id="ARBA00022679"/>
    </source>
</evidence>
<dbReference type="PANTHER" id="PTHR23255:SF72">
    <property type="entry name" value="RECEPTOR PROTEIN SERINE_THREONINE KINASE"/>
    <property type="match status" value="1"/>
</dbReference>
<evidence type="ECO:0000256" key="7">
    <source>
        <dbReference type="ARBA" id="ARBA00022729"/>
    </source>
</evidence>